<sequence length="146" mass="13854">MTDATMTATVTDTTADPTQYTTRLTLLDTDGNPIDLSKISGGAITSVKATALAAGTAPTATLAGGVLTLGIPAGATGPAGSPGAAGKNGSNGAAGVGVKAIALTTDTSGKVTAGTWTDTANAAHAITVTTAAAAGDQPMDQPSAIQ</sequence>
<keyword evidence="2" id="KW-1185">Reference proteome</keyword>
<evidence type="ECO:0000313" key="2">
    <source>
        <dbReference type="Proteomes" id="UP000483293"/>
    </source>
</evidence>
<dbReference type="AlphaFoldDB" id="A0A6L9SU52"/>
<dbReference type="RefSeq" id="WP_163197897.1">
    <property type="nucleotide sequence ID" value="NZ_WHZV01000012.1"/>
</dbReference>
<dbReference type="Proteomes" id="UP000483293">
    <property type="component" value="Unassembled WGS sequence"/>
</dbReference>
<evidence type="ECO:0008006" key="3">
    <source>
        <dbReference type="Google" id="ProtNLM"/>
    </source>
</evidence>
<proteinExistence type="predicted"/>
<protein>
    <recommendedName>
        <fullName evidence="3">Collagen-like protein</fullName>
    </recommendedName>
</protein>
<reference evidence="1 2" key="1">
    <citation type="submission" date="2019-10" db="EMBL/GenBank/DDBJ databases">
        <title>Bifidobacterium from non-human primates.</title>
        <authorList>
            <person name="Modesto M."/>
        </authorList>
    </citation>
    <scope>NUCLEOTIDE SEQUENCE [LARGE SCALE GENOMIC DNA]</scope>
    <source>
        <strain evidence="1 2">SMA15</strain>
    </source>
</reference>
<gene>
    <name evidence="1" type="ORF">GFD21_10305</name>
</gene>
<organism evidence="1 2">
    <name type="scientific">Bifidobacterium platyrrhinorum</name>
    <dbReference type="NCBI Taxonomy" id="2661628"/>
    <lineage>
        <taxon>Bacteria</taxon>
        <taxon>Bacillati</taxon>
        <taxon>Actinomycetota</taxon>
        <taxon>Actinomycetes</taxon>
        <taxon>Bifidobacteriales</taxon>
        <taxon>Bifidobacteriaceae</taxon>
        <taxon>Bifidobacterium</taxon>
    </lineage>
</organism>
<evidence type="ECO:0000313" key="1">
    <source>
        <dbReference type="EMBL" id="NEG56137.1"/>
    </source>
</evidence>
<name>A0A6L9SU52_9BIFI</name>
<dbReference type="EMBL" id="WHZV01000012">
    <property type="protein sequence ID" value="NEG56137.1"/>
    <property type="molecule type" value="Genomic_DNA"/>
</dbReference>
<accession>A0A6L9SU52</accession>
<comment type="caution">
    <text evidence="1">The sequence shown here is derived from an EMBL/GenBank/DDBJ whole genome shotgun (WGS) entry which is preliminary data.</text>
</comment>